<reference evidence="2" key="1">
    <citation type="submission" date="2017-03" db="EMBL/GenBank/DDBJ databases">
        <title>Phytopthora megakarya and P. palmivora, two closely related causual agents of cacao black pod achieved similar genome size and gene model numbers by different mechanisms.</title>
        <authorList>
            <person name="Ali S."/>
            <person name="Shao J."/>
            <person name="Larry D.J."/>
            <person name="Kronmiller B."/>
            <person name="Shen D."/>
            <person name="Strem M.D."/>
            <person name="Melnick R.L."/>
            <person name="Guiltinan M.J."/>
            <person name="Tyler B.M."/>
            <person name="Meinhardt L.W."/>
            <person name="Bailey B.A."/>
        </authorList>
    </citation>
    <scope>NUCLEOTIDE SEQUENCE [LARGE SCALE GENOMIC DNA]</scope>
    <source>
        <strain evidence="2">zdho120</strain>
    </source>
</reference>
<organism evidence="1 2">
    <name type="scientific">Phytophthora megakarya</name>
    <dbReference type="NCBI Taxonomy" id="4795"/>
    <lineage>
        <taxon>Eukaryota</taxon>
        <taxon>Sar</taxon>
        <taxon>Stramenopiles</taxon>
        <taxon>Oomycota</taxon>
        <taxon>Peronosporomycetes</taxon>
        <taxon>Peronosporales</taxon>
        <taxon>Peronosporaceae</taxon>
        <taxon>Phytophthora</taxon>
    </lineage>
</organism>
<evidence type="ECO:0000313" key="2">
    <source>
        <dbReference type="Proteomes" id="UP000198211"/>
    </source>
</evidence>
<sequence>MINTRVIQYGNESNNPPSLQEQSRASAVFVTPENATRLSINNVFLMETLRTDYLKGALNGLSRSDLEYVLGLPDNRFGRMAPYLDLVPGMPIQVMQNVATAKGVANGTLGSLAYVQFPRLVQDGSTSTVVQFPSQPPDYALIRVPRPTTVAILPGLDAELFPVFNATQAYAKTTIKLAPVPDGQPRSVTMRPQQFPFVCAVGSTVYKVQGETLQSMIVMDWKSTQSLVNKPQQTYLLVSRITTRKGLSALASMTEKLVEWSKPPEHALREEERLNDLSNATLARFQLPAATNVTDQCLDGNSSQP</sequence>
<proteinExistence type="predicted"/>
<comment type="caution">
    <text evidence="1">The sequence shown here is derived from an EMBL/GenBank/DDBJ whole genome shotgun (WGS) entry which is preliminary data.</text>
</comment>
<dbReference type="AlphaFoldDB" id="A0A225UI57"/>
<dbReference type="EMBL" id="NBNE01017068">
    <property type="protein sequence ID" value="OWY92907.1"/>
    <property type="molecule type" value="Genomic_DNA"/>
</dbReference>
<protein>
    <submittedName>
        <fullName evidence="1">Uncharacterized protein</fullName>
    </submittedName>
</protein>
<accession>A0A225UI57</accession>
<feature type="non-terminal residue" evidence="1">
    <location>
        <position position="1"/>
    </location>
</feature>
<dbReference type="OrthoDB" id="129182at2759"/>
<evidence type="ECO:0000313" key="1">
    <source>
        <dbReference type="EMBL" id="OWY92907.1"/>
    </source>
</evidence>
<keyword evidence="2" id="KW-1185">Reference proteome</keyword>
<name>A0A225UI57_9STRA</name>
<dbReference type="Proteomes" id="UP000198211">
    <property type="component" value="Unassembled WGS sequence"/>
</dbReference>
<gene>
    <name evidence="1" type="ORF">PHMEG_00037885</name>
</gene>